<dbReference type="InterPro" id="IPR044587">
    <property type="entry name" value="HSP21-like"/>
</dbReference>
<dbReference type="EMBL" id="CAUOFW020001591">
    <property type="protein sequence ID" value="CAK9146502.1"/>
    <property type="molecule type" value="Genomic_DNA"/>
</dbReference>
<feature type="compositionally biased region" description="Basic and acidic residues" evidence="5">
    <location>
        <begin position="68"/>
        <end position="80"/>
    </location>
</feature>
<dbReference type="CDD" id="cd06464">
    <property type="entry name" value="ACD_sHsps-like"/>
    <property type="match status" value="1"/>
</dbReference>
<dbReference type="Pfam" id="PF00011">
    <property type="entry name" value="HSP20"/>
    <property type="match status" value="1"/>
</dbReference>
<evidence type="ECO:0000256" key="4">
    <source>
        <dbReference type="RuleBase" id="RU003616"/>
    </source>
</evidence>
<evidence type="ECO:0000256" key="2">
    <source>
        <dbReference type="ARBA" id="ARBA00067408"/>
    </source>
</evidence>
<protein>
    <recommendedName>
        <fullName evidence="2">Small heat shock protein, chloroplastic</fullName>
    </recommendedName>
</protein>
<dbReference type="Gene3D" id="2.60.40.790">
    <property type="match status" value="1"/>
</dbReference>
<accession>A0ABC8RWV8</accession>
<dbReference type="PANTHER" id="PTHR46733:SF4">
    <property type="entry name" value="HEAT SHOCK PROTEIN 21, CHLOROPLASTIC"/>
    <property type="match status" value="1"/>
</dbReference>
<comment type="similarity">
    <text evidence="3 4">Belongs to the small heat shock protein (HSP20) family.</text>
</comment>
<evidence type="ECO:0000256" key="5">
    <source>
        <dbReference type="SAM" id="MobiDB-lite"/>
    </source>
</evidence>
<feature type="region of interest" description="Disordered" evidence="5">
    <location>
        <begin position="59"/>
        <end position="82"/>
    </location>
</feature>
<dbReference type="AlphaFoldDB" id="A0ABC8RWV8"/>
<evidence type="ECO:0000313" key="7">
    <source>
        <dbReference type="EMBL" id="CAK9141590.1"/>
    </source>
</evidence>
<evidence type="ECO:0000256" key="1">
    <source>
        <dbReference type="ARBA" id="ARBA00023016"/>
    </source>
</evidence>
<dbReference type="InterPro" id="IPR002068">
    <property type="entry name" value="A-crystallin/Hsp20_dom"/>
</dbReference>
<evidence type="ECO:0000256" key="3">
    <source>
        <dbReference type="PROSITE-ProRule" id="PRU00285"/>
    </source>
</evidence>
<gene>
    <name evidence="8" type="ORF">ILEXP_LOCUS14357</name>
    <name evidence="7" type="ORF">ILEXP_LOCUS9183</name>
</gene>
<dbReference type="SUPFAM" id="SSF49764">
    <property type="entry name" value="HSP20-like chaperones"/>
    <property type="match status" value="1"/>
</dbReference>
<dbReference type="EMBL" id="CAUOFW020001152">
    <property type="protein sequence ID" value="CAK9141590.1"/>
    <property type="molecule type" value="Genomic_DNA"/>
</dbReference>
<organism evidence="8 9">
    <name type="scientific">Ilex paraguariensis</name>
    <name type="common">yerba mate</name>
    <dbReference type="NCBI Taxonomy" id="185542"/>
    <lineage>
        <taxon>Eukaryota</taxon>
        <taxon>Viridiplantae</taxon>
        <taxon>Streptophyta</taxon>
        <taxon>Embryophyta</taxon>
        <taxon>Tracheophyta</taxon>
        <taxon>Spermatophyta</taxon>
        <taxon>Magnoliopsida</taxon>
        <taxon>eudicotyledons</taxon>
        <taxon>Gunneridae</taxon>
        <taxon>Pentapetalae</taxon>
        <taxon>asterids</taxon>
        <taxon>campanulids</taxon>
        <taxon>Aquifoliales</taxon>
        <taxon>Aquifoliaceae</taxon>
        <taxon>Ilex</taxon>
    </lineage>
</organism>
<dbReference type="PROSITE" id="PS01031">
    <property type="entry name" value="SHSP"/>
    <property type="match status" value="1"/>
</dbReference>
<evidence type="ECO:0000313" key="9">
    <source>
        <dbReference type="Proteomes" id="UP001642360"/>
    </source>
</evidence>
<dbReference type="PANTHER" id="PTHR46733">
    <property type="entry name" value="26.5 KDA HEAT SHOCK PROTEIN, MITOCHONDRIAL"/>
    <property type="match status" value="1"/>
</dbReference>
<evidence type="ECO:0000259" key="6">
    <source>
        <dbReference type="PROSITE" id="PS01031"/>
    </source>
</evidence>
<name>A0ABC8RWV8_9AQUA</name>
<keyword evidence="1" id="KW-0346">Stress response</keyword>
<dbReference type="FunFam" id="2.60.40.790:FF:000059">
    <property type="entry name" value="26.5 kDa heat shock protein, mitochondrial"/>
    <property type="match status" value="1"/>
</dbReference>
<proteinExistence type="inferred from homology"/>
<dbReference type="GO" id="GO:0009408">
    <property type="term" value="P:response to heat"/>
    <property type="evidence" value="ECO:0007669"/>
    <property type="project" value="UniProtKB-ARBA"/>
</dbReference>
<comment type="caution">
    <text evidence="8">The sequence shown here is derived from an EMBL/GenBank/DDBJ whole genome shotgun (WGS) entry which is preliminary data.</text>
</comment>
<sequence>MATKTLPCSTSPLVSNKFLNPSDKAFRPCSVFFPSACNARKPSRLSVVRARAAGDDKDTSVDVQISNKGDKQGTAVERRPQRAVTDISPLGLLDPFSPMRTMSQMLTTIDRLLDDALTFPFTARKLSTGEIRTPWEIQEDENEIKMRFDMPGLSKEDVKVSVEDDVLVIKGEKKKEEGGDDSWSGSFSSYDFRLQVPENCKKDEVKAELKNGVLFISIPKTKVERKVTHVDIQ</sequence>
<dbReference type="Proteomes" id="UP001642360">
    <property type="component" value="Unassembled WGS sequence"/>
</dbReference>
<keyword evidence="9" id="KW-1185">Reference proteome</keyword>
<feature type="domain" description="SHSP" evidence="6">
    <location>
        <begin position="126"/>
        <end position="233"/>
    </location>
</feature>
<reference evidence="8 9" key="1">
    <citation type="submission" date="2024-02" db="EMBL/GenBank/DDBJ databases">
        <authorList>
            <person name="Vignale AGUSTIN F."/>
            <person name="Sosa J E."/>
            <person name="Modenutti C."/>
        </authorList>
    </citation>
    <scope>NUCLEOTIDE SEQUENCE [LARGE SCALE GENOMIC DNA]</scope>
</reference>
<dbReference type="InterPro" id="IPR008978">
    <property type="entry name" value="HSP20-like_chaperone"/>
</dbReference>
<evidence type="ECO:0000313" key="8">
    <source>
        <dbReference type="EMBL" id="CAK9146502.1"/>
    </source>
</evidence>